<name>A0A7V6A537_9BACT</name>
<protein>
    <submittedName>
        <fullName evidence="2">FAD-binding protein</fullName>
    </submittedName>
</protein>
<dbReference type="InterPro" id="IPR002937">
    <property type="entry name" value="Amino_oxidase"/>
</dbReference>
<accession>A0A7V6A537</accession>
<comment type="caution">
    <text evidence="2">The sequence shown here is derived from an EMBL/GenBank/DDBJ whole genome shotgun (WGS) entry which is preliminary data.</text>
</comment>
<organism evidence="2">
    <name type="scientific">Desulfobacca acetoxidans</name>
    <dbReference type="NCBI Taxonomy" id="60893"/>
    <lineage>
        <taxon>Bacteria</taxon>
        <taxon>Pseudomonadati</taxon>
        <taxon>Thermodesulfobacteriota</taxon>
        <taxon>Desulfobaccia</taxon>
        <taxon>Desulfobaccales</taxon>
        <taxon>Desulfobaccaceae</taxon>
        <taxon>Desulfobacca</taxon>
    </lineage>
</organism>
<dbReference type="InterPro" id="IPR036188">
    <property type="entry name" value="FAD/NAD-bd_sf"/>
</dbReference>
<sequence>MICMDVSIIGAGLAGLCCARTLHQAGIPFIILEASDGVGGRVRTDRVEGFLLDRGFQVL</sequence>
<reference evidence="2" key="1">
    <citation type="journal article" date="2020" name="mSystems">
        <title>Genome- and Community-Level Interaction Insights into Carbon Utilization and Element Cycling Functions of Hydrothermarchaeota in Hydrothermal Sediment.</title>
        <authorList>
            <person name="Zhou Z."/>
            <person name="Liu Y."/>
            <person name="Xu W."/>
            <person name="Pan J."/>
            <person name="Luo Z.H."/>
            <person name="Li M."/>
        </authorList>
    </citation>
    <scope>NUCLEOTIDE SEQUENCE [LARGE SCALE GENOMIC DNA]</scope>
    <source>
        <strain evidence="2">SpSt-767</strain>
    </source>
</reference>
<gene>
    <name evidence="2" type="ORF">ENV52_11965</name>
</gene>
<evidence type="ECO:0000259" key="1">
    <source>
        <dbReference type="Pfam" id="PF01593"/>
    </source>
</evidence>
<feature type="domain" description="Amine oxidase" evidence="1">
    <location>
        <begin position="13"/>
        <end position="59"/>
    </location>
</feature>
<evidence type="ECO:0000313" key="2">
    <source>
        <dbReference type="EMBL" id="HHS30402.1"/>
    </source>
</evidence>
<dbReference type="GO" id="GO:0016491">
    <property type="term" value="F:oxidoreductase activity"/>
    <property type="evidence" value="ECO:0007669"/>
    <property type="project" value="InterPro"/>
</dbReference>
<dbReference type="Pfam" id="PF01593">
    <property type="entry name" value="Amino_oxidase"/>
    <property type="match status" value="1"/>
</dbReference>
<dbReference type="PANTHER" id="PTHR42841">
    <property type="entry name" value="AMINE OXIDASE"/>
    <property type="match status" value="1"/>
</dbReference>
<dbReference type="SUPFAM" id="SSF51905">
    <property type="entry name" value="FAD/NAD(P)-binding domain"/>
    <property type="match status" value="1"/>
</dbReference>
<dbReference type="AlphaFoldDB" id="A0A7V6A537"/>
<proteinExistence type="predicted"/>
<dbReference type="Gene3D" id="3.50.50.60">
    <property type="entry name" value="FAD/NAD(P)-binding domain"/>
    <property type="match status" value="1"/>
</dbReference>
<dbReference type="EMBL" id="DTGR01000185">
    <property type="protein sequence ID" value="HHS30402.1"/>
    <property type="molecule type" value="Genomic_DNA"/>
</dbReference>